<organism evidence="1">
    <name type="scientific">marine sediment metagenome</name>
    <dbReference type="NCBI Taxonomy" id="412755"/>
    <lineage>
        <taxon>unclassified sequences</taxon>
        <taxon>metagenomes</taxon>
        <taxon>ecological metagenomes</taxon>
    </lineage>
</organism>
<sequence>MEVRTNAPPKTVFLDSNYIIYLSLFIKLCAAIGDDPANPSVLDGRTLGRHGINKSQLEMGRLKDGKKLFDYLVKEAQKYSEIITSRFCELEFLHLFLEKQADKN</sequence>
<gene>
    <name evidence="1" type="ORF">S06H3_23110</name>
</gene>
<comment type="caution">
    <text evidence="1">The sequence shown here is derived from an EMBL/GenBank/DDBJ whole genome shotgun (WGS) entry which is preliminary data.</text>
</comment>
<accession>X1LPY2</accession>
<feature type="non-terminal residue" evidence="1">
    <location>
        <position position="104"/>
    </location>
</feature>
<protein>
    <submittedName>
        <fullName evidence="1">Uncharacterized protein</fullName>
    </submittedName>
</protein>
<name>X1LPY2_9ZZZZ</name>
<proteinExistence type="predicted"/>
<dbReference type="EMBL" id="BARV01012493">
    <property type="protein sequence ID" value="GAI04445.1"/>
    <property type="molecule type" value="Genomic_DNA"/>
</dbReference>
<evidence type="ECO:0000313" key="1">
    <source>
        <dbReference type="EMBL" id="GAI04445.1"/>
    </source>
</evidence>
<reference evidence="1" key="1">
    <citation type="journal article" date="2014" name="Front. Microbiol.">
        <title>High frequency of phylogenetically diverse reductive dehalogenase-homologous genes in deep subseafloor sedimentary metagenomes.</title>
        <authorList>
            <person name="Kawai M."/>
            <person name="Futagami T."/>
            <person name="Toyoda A."/>
            <person name="Takaki Y."/>
            <person name="Nishi S."/>
            <person name="Hori S."/>
            <person name="Arai W."/>
            <person name="Tsubouchi T."/>
            <person name="Morono Y."/>
            <person name="Uchiyama I."/>
            <person name="Ito T."/>
            <person name="Fujiyama A."/>
            <person name="Inagaki F."/>
            <person name="Takami H."/>
        </authorList>
    </citation>
    <scope>NUCLEOTIDE SEQUENCE</scope>
    <source>
        <strain evidence="1">Expedition CK06-06</strain>
    </source>
</reference>
<dbReference type="AlphaFoldDB" id="X1LPY2"/>